<dbReference type="OrthoDB" id="5381602at2"/>
<accession>A0A250I9M3</accession>
<proteinExistence type="predicted"/>
<evidence type="ECO:0000313" key="2">
    <source>
        <dbReference type="Proteomes" id="UP000217289"/>
    </source>
</evidence>
<gene>
    <name evidence="1" type="ORF">MEBOL_002023</name>
</gene>
<dbReference type="RefSeq" id="WP_095977245.1">
    <property type="nucleotide sequence ID" value="NZ_CP022163.1"/>
</dbReference>
<reference evidence="1 2" key="1">
    <citation type="submission" date="2017-06" db="EMBL/GenBank/DDBJ databases">
        <authorList>
            <person name="Kim H.J."/>
            <person name="Triplett B.A."/>
        </authorList>
    </citation>
    <scope>NUCLEOTIDE SEQUENCE [LARGE SCALE GENOMIC DNA]</scope>
    <source>
        <strain evidence="1 2">DSM 14713</strain>
    </source>
</reference>
<sequence length="189" mass="21145">MPSLPRLLILTAAVLLAPGCRKIADTFFVVTAETDELCKAERGLTFSGDGTDTLTHTVIFPLGQMGTDLPEGHLETELRVRLFELDVMRGEVDLKEDLQVVKVSLRRRGATEFIRTLLEQENNASSQAFTPTRLVLRAVEAASVPELARDEQVEMVLEARTRRPLPAWTADLQVCASLRAEVHYFHLIY</sequence>
<keyword evidence="2" id="KW-1185">Reference proteome</keyword>
<dbReference type="KEGG" id="mbd:MEBOL_002023"/>
<name>A0A250I9M3_9BACT</name>
<dbReference type="AlphaFoldDB" id="A0A250I9M3"/>
<evidence type="ECO:0000313" key="1">
    <source>
        <dbReference type="EMBL" id="ATB28574.1"/>
    </source>
</evidence>
<dbReference type="Proteomes" id="UP000217289">
    <property type="component" value="Chromosome"/>
</dbReference>
<organism evidence="1 2">
    <name type="scientific">Melittangium boletus DSM 14713</name>
    <dbReference type="NCBI Taxonomy" id="1294270"/>
    <lineage>
        <taxon>Bacteria</taxon>
        <taxon>Pseudomonadati</taxon>
        <taxon>Myxococcota</taxon>
        <taxon>Myxococcia</taxon>
        <taxon>Myxococcales</taxon>
        <taxon>Cystobacterineae</taxon>
        <taxon>Archangiaceae</taxon>
        <taxon>Melittangium</taxon>
    </lineage>
</organism>
<protein>
    <submittedName>
        <fullName evidence="1">Uncharacterized protein</fullName>
    </submittedName>
</protein>
<dbReference type="EMBL" id="CP022163">
    <property type="protein sequence ID" value="ATB28574.1"/>
    <property type="molecule type" value="Genomic_DNA"/>
</dbReference>